<keyword evidence="4" id="KW-1185">Reference proteome</keyword>
<keyword evidence="2" id="KW-0378">Hydrolase</keyword>
<gene>
    <name evidence="3" type="ORF">AOC05_16250</name>
</gene>
<dbReference type="InterPro" id="IPR000667">
    <property type="entry name" value="Peptidase_S13"/>
</dbReference>
<dbReference type="AlphaFoldDB" id="A0A0M4QPL5"/>
<dbReference type="KEGG" id="aaq:AOC05_16250"/>
<dbReference type="SUPFAM" id="SSF56601">
    <property type="entry name" value="beta-lactamase/transpeptidase-like"/>
    <property type="match status" value="1"/>
</dbReference>
<comment type="similarity">
    <text evidence="1">Belongs to the peptidase S13 family.</text>
</comment>
<dbReference type="NCBIfam" id="TIGR00666">
    <property type="entry name" value="PBP4"/>
    <property type="match status" value="1"/>
</dbReference>
<dbReference type="EMBL" id="CP012677">
    <property type="protein sequence ID" value="ALE93510.1"/>
    <property type="molecule type" value="Genomic_DNA"/>
</dbReference>
<dbReference type="OrthoDB" id="56883at2"/>
<dbReference type="PRINTS" id="PR00922">
    <property type="entry name" value="DADACBPTASE3"/>
</dbReference>
<evidence type="ECO:0000313" key="3">
    <source>
        <dbReference type="EMBL" id="ALE93510.1"/>
    </source>
</evidence>
<dbReference type="Gene3D" id="3.40.710.10">
    <property type="entry name" value="DD-peptidase/beta-lactamase superfamily"/>
    <property type="match status" value="2"/>
</dbReference>
<dbReference type="PANTHER" id="PTHR30023:SF0">
    <property type="entry name" value="PENICILLIN-SENSITIVE CARBOXYPEPTIDASE A"/>
    <property type="match status" value="1"/>
</dbReference>
<sequence>MGRTSKVVTSGLLILALAAVTVPTGMHLAPALLPKDPAAVAITPAAQLPPATLSDLTGISTLPGNAPLPDSTALTASLDNVLSADGVGQFSASVTDAVTGTSLYSRDGGDPRIPASNLKLLTAAASLKSLGGTTRMTTSVMRGATPNSLVLRAGGDAMLSTGASEPSAVMGHAGLATLAKDTAGALAHDGASGPVTLSIDDTLFTGPALNPKWAEGDVAAGEIAPIYPMALYAGRTGPSVKTGPRPEDSAVAVTEAFATALEAAGVSTTGQIVRAKAPDGTALASVSSATVAEQVQYFLVESDNYVAEVLARLVGAKEQHDASNAGATKAIKEVLTGLGLPMEGIVMADNCGLAVGNLVSARQLVQTVDLMLKASGTDVGQGLVGLPIAGLSGTLGARFSEGAGLDAAGLVRAKTGTLNEVSTLSGYVINAQGRVLAFSIMGNGLSAGPASATPILDTAATILAKS</sequence>
<evidence type="ECO:0000313" key="4">
    <source>
        <dbReference type="Proteomes" id="UP000062833"/>
    </source>
</evidence>
<reference evidence="4" key="1">
    <citation type="submission" date="2015-09" db="EMBL/GenBank/DDBJ databases">
        <title>Complete genome of Arthrobacter alpinus strain R3.8.</title>
        <authorList>
            <person name="See-Too W.S."/>
            <person name="Chan K.G."/>
        </authorList>
    </citation>
    <scope>NUCLEOTIDE SEQUENCE [LARGE SCALE GENOMIC DNA]</scope>
    <source>
        <strain evidence="4">R3.8</strain>
    </source>
</reference>
<dbReference type="GO" id="GO:0000270">
    <property type="term" value="P:peptidoglycan metabolic process"/>
    <property type="evidence" value="ECO:0007669"/>
    <property type="project" value="TreeGrafter"/>
</dbReference>
<evidence type="ECO:0000256" key="1">
    <source>
        <dbReference type="ARBA" id="ARBA00006096"/>
    </source>
</evidence>
<evidence type="ECO:0008006" key="5">
    <source>
        <dbReference type="Google" id="ProtNLM"/>
    </source>
</evidence>
<name>A0A0M4QPL5_9MICC</name>
<dbReference type="Proteomes" id="UP000062833">
    <property type="component" value="Chromosome"/>
</dbReference>
<dbReference type="PATRIC" id="fig|656366.3.peg.3508"/>
<dbReference type="GO" id="GO:0004185">
    <property type="term" value="F:serine-type carboxypeptidase activity"/>
    <property type="evidence" value="ECO:0007669"/>
    <property type="project" value="InterPro"/>
</dbReference>
<protein>
    <recommendedName>
        <fullName evidence="5">D-alanyl-D-alanine carboxypeptidase</fullName>
    </recommendedName>
</protein>
<dbReference type="InterPro" id="IPR012338">
    <property type="entry name" value="Beta-lactam/transpept-like"/>
</dbReference>
<organism evidence="3 4">
    <name type="scientific">Arthrobacter alpinus</name>
    <dbReference type="NCBI Taxonomy" id="656366"/>
    <lineage>
        <taxon>Bacteria</taxon>
        <taxon>Bacillati</taxon>
        <taxon>Actinomycetota</taxon>
        <taxon>Actinomycetes</taxon>
        <taxon>Micrococcales</taxon>
        <taxon>Micrococcaceae</taxon>
        <taxon>Arthrobacter</taxon>
    </lineage>
</organism>
<dbReference type="RefSeq" id="WP_062008386.1">
    <property type="nucleotide sequence ID" value="NZ_CP012677.1"/>
</dbReference>
<evidence type="ECO:0000256" key="2">
    <source>
        <dbReference type="ARBA" id="ARBA00022801"/>
    </source>
</evidence>
<dbReference type="GO" id="GO:0006508">
    <property type="term" value="P:proteolysis"/>
    <property type="evidence" value="ECO:0007669"/>
    <property type="project" value="InterPro"/>
</dbReference>
<dbReference type="PANTHER" id="PTHR30023">
    <property type="entry name" value="D-ALANYL-D-ALANINE CARBOXYPEPTIDASE"/>
    <property type="match status" value="1"/>
</dbReference>
<accession>A0A0M4QPL5</accession>
<proteinExistence type="inferred from homology"/>
<dbReference type="Pfam" id="PF02113">
    <property type="entry name" value="Peptidase_S13"/>
    <property type="match status" value="2"/>
</dbReference>